<comment type="caution">
    <text evidence="2">The sequence shown here is derived from an EMBL/GenBank/DDBJ whole genome shotgun (WGS) entry which is preliminary data.</text>
</comment>
<dbReference type="AlphaFoldDB" id="A0A4U6D9X5"/>
<evidence type="ECO:0000313" key="2">
    <source>
        <dbReference type="EMBL" id="TKT92978.1"/>
    </source>
</evidence>
<feature type="domain" description="Glycosyl transferase family 28 C-terminal" evidence="1">
    <location>
        <begin position="254"/>
        <end position="331"/>
    </location>
</feature>
<sequence length="357" mass="39728">MDWGLGHATRCIPIIRYLLEKQCEVTVAAEGAAALLLRSNFPELSIVPIEGYKIRYSRSAGTFAFKILMQVPKIFKAIQNEKKWLAKVQQQYKFDLVISDNRYGLKIEGLPSVIMTHQLQIKSGAGAVIDGLLLNLHCQILEQFDQCWVVDHQHENSIGGELSHPQKIPSNARYIGLLSQLDADITRSTVKEGKVLVLLSGPEPQRGLLEYEILSRITSNSLYRYTVVGGNPGESVPDVLPLGIDYYTHLNAFQLQELMHSADLVICRSGYSTLMDLVVMEKKALLIPTPGQSEQEYLAANLSKQGLFFSTKQASLDLESDISEALKRPGFAEASGGLQHQKMKEAVDEILGKLQKF</sequence>
<keyword evidence="2" id="KW-0808">Transferase</keyword>
<dbReference type="Proteomes" id="UP000304900">
    <property type="component" value="Unassembled WGS sequence"/>
</dbReference>
<dbReference type="Pfam" id="PF04101">
    <property type="entry name" value="Glyco_tran_28_C"/>
    <property type="match status" value="1"/>
</dbReference>
<reference evidence="2 3" key="1">
    <citation type="submission" date="2019-05" db="EMBL/GenBank/DDBJ databases">
        <title>Dyadobacter AR-3-8 sp. nov., isolated from arctic soil.</title>
        <authorList>
            <person name="Chaudhary D.K."/>
        </authorList>
    </citation>
    <scope>NUCLEOTIDE SEQUENCE [LARGE SCALE GENOMIC DNA]</scope>
    <source>
        <strain evidence="2 3">AR-3-8</strain>
    </source>
</reference>
<evidence type="ECO:0000259" key="1">
    <source>
        <dbReference type="Pfam" id="PF04101"/>
    </source>
</evidence>
<keyword evidence="3" id="KW-1185">Reference proteome</keyword>
<gene>
    <name evidence="2" type="ORF">FDK13_08520</name>
</gene>
<dbReference type="Gene3D" id="3.40.50.2000">
    <property type="entry name" value="Glycogen Phosphorylase B"/>
    <property type="match status" value="1"/>
</dbReference>
<dbReference type="InterPro" id="IPR007235">
    <property type="entry name" value="Glyco_trans_28_C"/>
</dbReference>
<dbReference type="PANTHER" id="PTHR21015:SF22">
    <property type="entry name" value="GLYCOSYLTRANSFERASE"/>
    <property type="match status" value="1"/>
</dbReference>
<organism evidence="2 3">
    <name type="scientific">Dyadobacter frigoris</name>
    <dbReference type="NCBI Taxonomy" id="2576211"/>
    <lineage>
        <taxon>Bacteria</taxon>
        <taxon>Pseudomonadati</taxon>
        <taxon>Bacteroidota</taxon>
        <taxon>Cytophagia</taxon>
        <taxon>Cytophagales</taxon>
        <taxon>Spirosomataceae</taxon>
        <taxon>Dyadobacter</taxon>
    </lineage>
</organism>
<dbReference type="GO" id="GO:0016758">
    <property type="term" value="F:hexosyltransferase activity"/>
    <property type="evidence" value="ECO:0007669"/>
    <property type="project" value="InterPro"/>
</dbReference>
<dbReference type="OrthoDB" id="9803241at2"/>
<protein>
    <submittedName>
        <fullName evidence="2">UDP-N-acetylglucosamine--N-acetylmuramyl-(Pentapeptide) pyrophosphoryl-undecaprenol N-acetylglucosamine transferase</fullName>
    </submittedName>
</protein>
<proteinExistence type="predicted"/>
<dbReference type="EMBL" id="SZVO01000003">
    <property type="protein sequence ID" value="TKT92978.1"/>
    <property type="molecule type" value="Genomic_DNA"/>
</dbReference>
<accession>A0A4U6D9X5</accession>
<dbReference type="SUPFAM" id="SSF53756">
    <property type="entry name" value="UDP-Glycosyltransferase/glycogen phosphorylase"/>
    <property type="match status" value="1"/>
</dbReference>
<dbReference type="PANTHER" id="PTHR21015">
    <property type="entry name" value="UDP-N-ACETYLGLUCOSAMINE--N-ACETYLMURAMYL-(PENTAPEPTIDE) PYROPHOSPHORYL-UNDECAPRENOL N-ACETYLGLUCOSAMINE TRANSFERASE 1"/>
    <property type="match status" value="1"/>
</dbReference>
<evidence type="ECO:0000313" key="3">
    <source>
        <dbReference type="Proteomes" id="UP000304900"/>
    </source>
</evidence>
<name>A0A4U6D9X5_9BACT</name>